<keyword evidence="2" id="KW-0732">Signal</keyword>
<evidence type="ECO:0000256" key="2">
    <source>
        <dbReference type="SAM" id="SignalP"/>
    </source>
</evidence>
<feature type="signal peptide" evidence="2">
    <location>
        <begin position="1"/>
        <end position="17"/>
    </location>
</feature>
<comment type="caution">
    <text evidence="3">The sequence shown here is derived from an EMBL/GenBank/DDBJ whole genome shotgun (WGS) entry which is preliminary data.</text>
</comment>
<organism evidence="3 4">
    <name type="scientific">Diacronema lutheri</name>
    <name type="common">Unicellular marine alga</name>
    <name type="synonym">Monochrysis lutheri</name>
    <dbReference type="NCBI Taxonomy" id="2081491"/>
    <lineage>
        <taxon>Eukaryota</taxon>
        <taxon>Haptista</taxon>
        <taxon>Haptophyta</taxon>
        <taxon>Pavlovophyceae</taxon>
        <taxon>Pavlovales</taxon>
        <taxon>Pavlovaceae</taxon>
        <taxon>Diacronema</taxon>
    </lineage>
</organism>
<keyword evidence="1" id="KW-0472">Membrane</keyword>
<gene>
    <name evidence="3" type="ORF">KFE25_003404</name>
</gene>
<sequence length="158" mass="17313">MRATVLLWACAVPACAAYFDIQLLSDYAKLKIDKEAALRVARIERGRFGEHRRVLQESTASEAPSGSSFWDRLGEEGKSPGKRAAITTLIAVAVVVVVCLCCWCVPILEIVCWGKARDDNALNETYLPQDKPPPMVNRLTPGEAALPIAAGDQEFRAR</sequence>
<name>A0A8J5XFT7_DIALT</name>
<accession>A0A8J5XFT7</accession>
<dbReference type="EMBL" id="JAGTXO010000013">
    <property type="protein sequence ID" value="KAG8464341.1"/>
    <property type="molecule type" value="Genomic_DNA"/>
</dbReference>
<keyword evidence="1" id="KW-1133">Transmembrane helix</keyword>
<reference evidence="3" key="1">
    <citation type="submission" date="2021-05" db="EMBL/GenBank/DDBJ databases">
        <title>The genome of the haptophyte Pavlova lutheri (Diacronema luteri, Pavlovales) - a model for lipid biosynthesis in eukaryotic algae.</title>
        <authorList>
            <person name="Hulatt C.J."/>
            <person name="Posewitz M.C."/>
        </authorList>
    </citation>
    <scope>NUCLEOTIDE SEQUENCE</scope>
    <source>
        <strain evidence="3">NIVA-4/92</strain>
    </source>
</reference>
<feature type="chain" id="PRO_5035315018" evidence="2">
    <location>
        <begin position="18"/>
        <end position="158"/>
    </location>
</feature>
<dbReference type="AlphaFoldDB" id="A0A8J5XFT7"/>
<proteinExistence type="predicted"/>
<feature type="transmembrane region" description="Helical" evidence="1">
    <location>
        <begin position="84"/>
        <end position="108"/>
    </location>
</feature>
<dbReference type="Proteomes" id="UP000751190">
    <property type="component" value="Unassembled WGS sequence"/>
</dbReference>
<evidence type="ECO:0000313" key="4">
    <source>
        <dbReference type="Proteomes" id="UP000751190"/>
    </source>
</evidence>
<evidence type="ECO:0000313" key="3">
    <source>
        <dbReference type="EMBL" id="KAG8464341.1"/>
    </source>
</evidence>
<protein>
    <submittedName>
        <fullName evidence="3">Uncharacterized protein</fullName>
    </submittedName>
</protein>
<evidence type="ECO:0000256" key="1">
    <source>
        <dbReference type="SAM" id="Phobius"/>
    </source>
</evidence>
<keyword evidence="1" id="KW-0812">Transmembrane</keyword>
<dbReference type="OrthoDB" id="10510236at2759"/>
<keyword evidence="4" id="KW-1185">Reference proteome</keyword>